<feature type="domain" description="EamA" evidence="7">
    <location>
        <begin position="164"/>
        <end position="294"/>
    </location>
</feature>
<accession>A0A3A8IZH5</accession>
<evidence type="ECO:0000313" key="9">
    <source>
        <dbReference type="Proteomes" id="UP000268094"/>
    </source>
</evidence>
<feature type="transmembrane region" description="Helical" evidence="6">
    <location>
        <begin position="53"/>
        <end position="71"/>
    </location>
</feature>
<keyword evidence="3 6" id="KW-0812">Transmembrane</keyword>
<feature type="transmembrane region" description="Helical" evidence="6">
    <location>
        <begin position="108"/>
        <end position="129"/>
    </location>
</feature>
<sequence length="304" mass="31559">MSVSGLTHPHPVSPSLTRAWLTPLELGGLGAVWGASFMFMRIAAPAFGPLPLVELRLALGALVLMPFLWRARSSFGPGLWPKLALVGVLNSAIPFALFAWAARRAPAGVGAITNSMAVLFTALVAFLFYGERIGVKRAVALLTGFVGVVVLASGKAAGESIAWAAAAGTLAAFLYGIGANMVRRHLTGLPAAAVAAATLSCSALLMLPFAIATWPAEPIGVRPWLAAASLGMVCTGFAYAVYYRLIQRIGAARAVSVTYLVPLFAVAWAWLLLDEPLTPSMLIAGTLILGSVALGQPPAARKAT</sequence>
<evidence type="ECO:0000256" key="4">
    <source>
        <dbReference type="ARBA" id="ARBA00022989"/>
    </source>
</evidence>
<dbReference type="GO" id="GO:0016020">
    <property type="term" value="C:membrane"/>
    <property type="evidence" value="ECO:0007669"/>
    <property type="project" value="UniProtKB-SubCell"/>
</dbReference>
<evidence type="ECO:0000313" key="8">
    <source>
        <dbReference type="EMBL" id="RKG88792.1"/>
    </source>
</evidence>
<dbReference type="OrthoDB" id="9810556at2"/>
<dbReference type="Proteomes" id="UP000268094">
    <property type="component" value="Unassembled WGS sequence"/>
</dbReference>
<reference evidence="9" key="1">
    <citation type="submission" date="2018-09" db="EMBL/GenBank/DDBJ databases">
        <authorList>
            <person name="Livingstone P.G."/>
            <person name="Whitworth D.E."/>
        </authorList>
    </citation>
    <scope>NUCLEOTIDE SEQUENCE [LARGE SCALE GENOMIC DNA]</scope>
    <source>
        <strain evidence="9">CA054A</strain>
    </source>
</reference>
<feature type="transmembrane region" description="Helical" evidence="6">
    <location>
        <begin position="26"/>
        <end position="47"/>
    </location>
</feature>
<evidence type="ECO:0000256" key="6">
    <source>
        <dbReference type="SAM" id="Phobius"/>
    </source>
</evidence>
<evidence type="ECO:0000256" key="5">
    <source>
        <dbReference type="ARBA" id="ARBA00023136"/>
    </source>
</evidence>
<feature type="transmembrane region" description="Helical" evidence="6">
    <location>
        <begin position="189"/>
        <end position="212"/>
    </location>
</feature>
<evidence type="ECO:0000259" key="7">
    <source>
        <dbReference type="Pfam" id="PF00892"/>
    </source>
</evidence>
<dbReference type="InterPro" id="IPR037185">
    <property type="entry name" value="EmrE-like"/>
</dbReference>
<comment type="similarity">
    <text evidence="2">Belongs to the EamA transporter family.</text>
</comment>
<protein>
    <submittedName>
        <fullName evidence="8">EamA/RhaT family transporter</fullName>
    </submittedName>
</protein>
<feature type="transmembrane region" description="Helical" evidence="6">
    <location>
        <begin position="254"/>
        <end position="271"/>
    </location>
</feature>
<dbReference type="RefSeq" id="WP_120541055.1">
    <property type="nucleotide sequence ID" value="NZ_RAVZ01000076.1"/>
</dbReference>
<keyword evidence="4 6" id="KW-1133">Transmembrane helix</keyword>
<dbReference type="EMBL" id="RAVZ01000076">
    <property type="protein sequence ID" value="RKG88792.1"/>
    <property type="molecule type" value="Genomic_DNA"/>
</dbReference>
<comment type="caution">
    <text evidence="8">The sequence shown here is derived from an EMBL/GenBank/DDBJ whole genome shotgun (WGS) entry which is preliminary data.</text>
</comment>
<gene>
    <name evidence="8" type="ORF">D7V88_13565</name>
</gene>
<proteinExistence type="inferred from homology"/>
<feature type="transmembrane region" description="Helical" evidence="6">
    <location>
        <begin position="160"/>
        <end position="177"/>
    </location>
</feature>
<dbReference type="Gene3D" id="1.10.3730.20">
    <property type="match status" value="1"/>
</dbReference>
<dbReference type="PANTHER" id="PTHR32322:SF2">
    <property type="entry name" value="EAMA DOMAIN-CONTAINING PROTEIN"/>
    <property type="match status" value="1"/>
</dbReference>
<feature type="transmembrane region" description="Helical" evidence="6">
    <location>
        <begin position="224"/>
        <end position="242"/>
    </location>
</feature>
<keyword evidence="5 6" id="KW-0472">Membrane</keyword>
<dbReference type="PANTHER" id="PTHR32322">
    <property type="entry name" value="INNER MEMBRANE TRANSPORTER"/>
    <property type="match status" value="1"/>
</dbReference>
<feature type="transmembrane region" description="Helical" evidence="6">
    <location>
        <begin position="83"/>
        <end position="102"/>
    </location>
</feature>
<name>A0A3A8IZH5_9BACT</name>
<dbReference type="AlphaFoldDB" id="A0A3A8IZH5"/>
<dbReference type="SUPFAM" id="SSF103481">
    <property type="entry name" value="Multidrug resistance efflux transporter EmrE"/>
    <property type="match status" value="2"/>
</dbReference>
<evidence type="ECO:0000256" key="1">
    <source>
        <dbReference type="ARBA" id="ARBA00004141"/>
    </source>
</evidence>
<dbReference type="InterPro" id="IPR000620">
    <property type="entry name" value="EamA_dom"/>
</dbReference>
<dbReference type="InterPro" id="IPR050638">
    <property type="entry name" value="AA-Vitamin_Transporters"/>
</dbReference>
<keyword evidence="9" id="KW-1185">Reference proteome</keyword>
<comment type="subcellular location">
    <subcellularLocation>
        <location evidence="1">Membrane</location>
        <topology evidence="1">Multi-pass membrane protein</topology>
    </subcellularLocation>
</comment>
<evidence type="ECO:0000256" key="3">
    <source>
        <dbReference type="ARBA" id="ARBA00022692"/>
    </source>
</evidence>
<feature type="domain" description="EamA" evidence="7">
    <location>
        <begin position="30"/>
        <end position="151"/>
    </location>
</feature>
<organism evidence="8 9">
    <name type="scientific">Corallococcus terminator</name>
    <dbReference type="NCBI Taxonomy" id="2316733"/>
    <lineage>
        <taxon>Bacteria</taxon>
        <taxon>Pseudomonadati</taxon>
        <taxon>Myxococcota</taxon>
        <taxon>Myxococcia</taxon>
        <taxon>Myxococcales</taxon>
        <taxon>Cystobacterineae</taxon>
        <taxon>Myxococcaceae</taxon>
        <taxon>Corallococcus</taxon>
    </lineage>
</organism>
<feature type="transmembrane region" description="Helical" evidence="6">
    <location>
        <begin position="277"/>
        <end position="295"/>
    </location>
</feature>
<evidence type="ECO:0000256" key="2">
    <source>
        <dbReference type="ARBA" id="ARBA00007362"/>
    </source>
</evidence>
<dbReference type="Pfam" id="PF00892">
    <property type="entry name" value="EamA"/>
    <property type="match status" value="2"/>
</dbReference>